<dbReference type="RGD" id="15004026">
    <property type="gene designation" value="AABR07048271.1"/>
</dbReference>
<evidence type="ECO:0000313" key="3">
    <source>
        <dbReference type="Ensembl" id="ENSRNOP00000040241.4"/>
    </source>
</evidence>
<reference evidence="3" key="2">
    <citation type="submission" date="2025-08" db="UniProtKB">
        <authorList>
            <consortium name="Ensembl"/>
        </authorList>
    </citation>
    <scope>IDENTIFICATION</scope>
    <source>
        <strain evidence="3">Brown Norway</strain>
    </source>
</reference>
<evidence type="ECO:0000256" key="2">
    <source>
        <dbReference type="SAM" id="Phobius"/>
    </source>
</evidence>
<evidence type="ECO:0000256" key="1">
    <source>
        <dbReference type="SAM" id="MobiDB-lite"/>
    </source>
</evidence>
<feature type="region of interest" description="Disordered" evidence="1">
    <location>
        <begin position="112"/>
        <end position="161"/>
    </location>
</feature>
<name>F7FD71_RAT</name>
<gene>
    <name evidence="3 5" type="primary">AABR07048271.1</name>
</gene>
<keyword evidence="2" id="KW-0812">Transmembrane</keyword>
<keyword evidence="2" id="KW-0472">Membrane</keyword>
<protein>
    <submittedName>
        <fullName evidence="3">Uncharacterized protein</fullName>
    </submittedName>
</protein>
<organism evidence="3 4">
    <name type="scientific">Rattus norvegicus</name>
    <name type="common">Rat</name>
    <dbReference type="NCBI Taxonomy" id="10116"/>
    <lineage>
        <taxon>Eukaryota</taxon>
        <taxon>Metazoa</taxon>
        <taxon>Chordata</taxon>
        <taxon>Craniata</taxon>
        <taxon>Vertebrata</taxon>
        <taxon>Euteleostomi</taxon>
        <taxon>Mammalia</taxon>
        <taxon>Eutheria</taxon>
        <taxon>Euarchontoglires</taxon>
        <taxon>Glires</taxon>
        <taxon>Rodentia</taxon>
        <taxon>Myomorpha</taxon>
        <taxon>Muroidea</taxon>
        <taxon>Muridae</taxon>
        <taxon>Murinae</taxon>
        <taxon>Rattus</taxon>
    </lineage>
</organism>
<dbReference type="Bgee" id="ENSRNOG00000033271">
    <property type="expression patterns" value="Expressed in lung and 1 other cell type or tissue"/>
</dbReference>
<accession>F7FD71</accession>
<feature type="transmembrane region" description="Helical" evidence="2">
    <location>
        <begin position="59"/>
        <end position="84"/>
    </location>
</feature>
<proteinExistence type="predicted"/>
<dbReference type="Ensembl" id="ENSRNOT00000047780.6">
    <property type="protein sequence ID" value="ENSRNOP00000040241.4"/>
    <property type="gene ID" value="ENSRNOG00000033271.6"/>
</dbReference>
<reference evidence="3" key="3">
    <citation type="submission" date="2025-09" db="UniProtKB">
        <authorList>
            <consortium name="Ensembl"/>
        </authorList>
    </citation>
    <scope>IDENTIFICATION</scope>
    <source>
        <strain evidence="3">Brown Norway</strain>
    </source>
</reference>
<dbReference type="HOGENOM" id="CLU_1643188_0_0_1"/>
<keyword evidence="2" id="KW-1133">Transmembrane helix</keyword>
<evidence type="ECO:0000313" key="4">
    <source>
        <dbReference type="Proteomes" id="UP000002494"/>
    </source>
</evidence>
<keyword evidence="4" id="KW-1185">Reference proteome</keyword>
<evidence type="ECO:0000313" key="5">
    <source>
        <dbReference type="RGD" id="15004026"/>
    </source>
</evidence>
<sequence>ADTDMVSSLQWQRRLWRSKRPNPENEPFSTSDILLLPRARAVMCLSSTLSCRVCTCAKLLHVTLSALLSSSMFPAVWLLTFVAYRDLMCLKKSQKDALVMHDTSMVMGMDMGMDMGNSEQQNQGPGLQRSTSRTRRPPQQLIREKENGDLVTHGTVLSPDI</sequence>
<dbReference type="PaxDb" id="10116-ENSRNOP00000040241"/>
<reference evidence="3" key="1">
    <citation type="submission" date="2024-01" db="EMBL/GenBank/DDBJ databases">
        <title>GRCr8: a new rat reference genome assembly contstructed from accurate long reads and long range scaffolding.</title>
        <authorList>
            <person name="Doris P.A."/>
            <person name="Kalbfleisch T."/>
            <person name="Li K."/>
            <person name="Howe K."/>
            <person name="Wood J."/>
        </authorList>
    </citation>
    <scope>NUCLEOTIDE SEQUENCE [LARGE SCALE GENOMIC DNA]</scope>
    <source>
        <strain evidence="3">Brown Norway</strain>
    </source>
</reference>
<dbReference type="Proteomes" id="UP000002494">
    <property type="component" value="Chromosome 5"/>
</dbReference>
<feature type="compositionally biased region" description="Polar residues" evidence="1">
    <location>
        <begin position="117"/>
        <end position="131"/>
    </location>
</feature>